<accession>A0AAV5JY21</accession>
<name>A0AAV5JY21_9ROSI</name>
<evidence type="ECO:0000313" key="1">
    <source>
        <dbReference type="EMBL" id="GKV17060.1"/>
    </source>
</evidence>
<dbReference type="EMBL" id="BPVZ01000047">
    <property type="protein sequence ID" value="GKV17060.1"/>
    <property type="molecule type" value="Genomic_DNA"/>
</dbReference>
<organism evidence="1 2">
    <name type="scientific">Rubroshorea leprosula</name>
    <dbReference type="NCBI Taxonomy" id="152421"/>
    <lineage>
        <taxon>Eukaryota</taxon>
        <taxon>Viridiplantae</taxon>
        <taxon>Streptophyta</taxon>
        <taxon>Embryophyta</taxon>
        <taxon>Tracheophyta</taxon>
        <taxon>Spermatophyta</taxon>
        <taxon>Magnoliopsida</taxon>
        <taxon>eudicotyledons</taxon>
        <taxon>Gunneridae</taxon>
        <taxon>Pentapetalae</taxon>
        <taxon>rosids</taxon>
        <taxon>malvids</taxon>
        <taxon>Malvales</taxon>
        <taxon>Dipterocarpaceae</taxon>
        <taxon>Rubroshorea</taxon>
    </lineage>
</organism>
<proteinExistence type="predicted"/>
<reference evidence="1 2" key="1">
    <citation type="journal article" date="2021" name="Commun. Biol.">
        <title>The genome of Shorea leprosula (Dipterocarpaceae) highlights the ecological relevance of drought in aseasonal tropical rainforests.</title>
        <authorList>
            <person name="Ng K.K.S."/>
            <person name="Kobayashi M.J."/>
            <person name="Fawcett J.A."/>
            <person name="Hatakeyama M."/>
            <person name="Paape T."/>
            <person name="Ng C.H."/>
            <person name="Ang C.C."/>
            <person name="Tnah L.H."/>
            <person name="Lee C.T."/>
            <person name="Nishiyama T."/>
            <person name="Sese J."/>
            <person name="O'Brien M.J."/>
            <person name="Copetti D."/>
            <person name="Mohd Noor M.I."/>
            <person name="Ong R.C."/>
            <person name="Putra M."/>
            <person name="Sireger I.Z."/>
            <person name="Indrioko S."/>
            <person name="Kosugi Y."/>
            <person name="Izuno A."/>
            <person name="Isagi Y."/>
            <person name="Lee S.L."/>
            <person name="Shimizu K.K."/>
        </authorList>
    </citation>
    <scope>NUCLEOTIDE SEQUENCE [LARGE SCALE GENOMIC DNA]</scope>
    <source>
        <strain evidence="1">214</strain>
    </source>
</reference>
<comment type="caution">
    <text evidence="1">The sequence shown here is derived from an EMBL/GenBank/DDBJ whole genome shotgun (WGS) entry which is preliminary data.</text>
</comment>
<evidence type="ECO:0000313" key="2">
    <source>
        <dbReference type="Proteomes" id="UP001054252"/>
    </source>
</evidence>
<dbReference type="AlphaFoldDB" id="A0AAV5JY21"/>
<protein>
    <submittedName>
        <fullName evidence="1">Uncharacterized protein</fullName>
    </submittedName>
</protein>
<keyword evidence="2" id="KW-1185">Reference proteome</keyword>
<dbReference type="Proteomes" id="UP001054252">
    <property type="component" value="Unassembled WGS sequence"/>
</dbReference>
<gene>
    <name evidence="1" type="ORF">SLEP1_g27613</name>
</gene>
<sequence>MISLEPCAFVGPVLRVHGVCHVPGFGLWGVTGGMRSTSLIKRILLSFMLAKGYY</sequence>